<reference evidence="2" key="1">
    <citation type="submission" date="2023-08" db="EMBL/GenBank/DDBJ databases">
        <authorList>
            <person name="Chen Y."/>
            <person name="Shah S."/>
            <person name="Dougan E. K."/>
            <person name="Thang M."/>
            <person name="Chan C."/>
        </authorList>
    </citation>
    <scope>NUCLEOTIDE SEQUENCE</scope>
</reference>
<keyword evidence="3" id="KW-1185">Reference proteome</keyword>
<protein>
    <submittedName>
        <fullName evidence="2">Uncharacterized protein</fullName>
    </submittedName>
</protein>
<accession>A0AA36JAS9</accession>
<evidence type="ECO:0000256" key="1">
    <source>
        <dbReference type="SAM" id="MobiDB-lite"/>
    </source>
</evidence>
<feature type="compositionally biased region" description="Pro residues" evidence="1">
    <location>
        <begin position="56"/>
        <end position="70"/>
    </location>
</feature>
<sequence>MGEVVESWEDLCPKPKGRKNKKEQKPVVKQASAQRVRKKKTEEGEFQGEAQLAPVEPEPSPTHAPVPDVPPQVSHVVEVTQDMPRAPKVRREKQCEKPKVDPDTKCMESWEDWEDLCDSEPGSTALGDHDIHQDASSSTRSSPAYGHRPSPVVAPPWLLCTSKRGTQQYCK</sequence>
<dbReference type="AlphaFoldDB" id="A0AA36JAS9"/>
<evidence type="ECO:0000313" key="3">
    <source>
        <dbReference type="Proteomes" id="UP001178507"/>
    </source>
</evidence>
<organism evidence="2 3">
    <name type="scientific">Effrenium voratum</name>
    <dbReference type="NCBI Taxonomy" id="2562239"/>
    <lineage>
        <taxon>Eukaryota</taxon>
        <taxon>Sar</taxon>
        <taxon>Alveolata</taxon>
        <taxon>Dinophyceae</taxon>
        <taxon>Suessiales</taxon>
        <taxon>Symbiodiniaceae</taxon>
        <taxon>Effrenium</taxon>
    </lineage>
</organism>
<feature type="compositionally biased region" description="Acidic residues" evidence="1">
    <location>
        <begin position="109"/>
        <end position="118"/>
    </location>
</feature>
<name>A0AA36JAS9_9DINO</name>
<comment type="caution">
    <text evidence="2">The sequence shown here is derived from an EMBL/GenBank/DDBJ whole genome shotgun (WGS) entry which is preliminary data.</text>
</comment>
<feature type="compositionally biased region" description="Basic and acidic residues" evidence="1">
    <location>
        <begin position="92"/>
        <end position="108"/>
    </location>
</feature>
<gene>
    <name evidence="2" type="ORF">EVOR1521_LOCUS24766</name>
</gene>
<evidence type="ECO:0000313" key="2">
    <source>
        <dbReference type="EMBL" id="CAJ1401664.1"/>
    </source>
</evidence>
<dbReference type="Proteomes" id="UP001178507">
    <property type="component" value="Unassembled WGS sequence"/>
</dbReference>
<feature type="region of interest" description="Disordered" evidence="1">
    <location>
        <begin position="1"/>
        <end position="158"/>
    </location>
</feature>
<dbReference type="EMBL" id="CAUJNA010003425">
    <property type="protein sequence ID" value="CAJ1401664.1"/>
    <property type="molecule type" value="Genomic_DNA"/>
</dbReference>
<proteinExistence type="predicted"/>